<feature type="domain" description="DUF6589" evidence="1">
    <location>
        <begin position="111"/>
        <end position="177"/>
    </location>
</feature>
<dbReference type="InterPro" id="IPR046496">
    <property type="entry name" value="DUF6589"/>
</dbReference>
<dbReference type="EnsemblMetazoa" id="G8129.2">
    <property type="protein sequence ID" value="G8129.2:cds"/>
    <property type="gene ID" value="G8129"/>
</dbReference>
<keyword evidence="3" id="KW-1185">Reference proteome</keyword>
<protein>
    <recommendedName>
        <fullName evidence="1">DUF6589 domain-containing protein</fullName>
    </recommendedName>
</protein>
<name>A0A8W8NTW2_MAGGI</name>
<organism evidence="2 3">
    <name type="scientific">Magallana gigas</name>
    <name type="common">Pacific oyster</name>
    <name type="synonym">Crassostrea gigas</name>
    <dbReference type="NCBI Taxonomy" id="29159"/>
    <lineage>
        <taxon>Eukaryota</taxon>
        <taxon>Metazoa</taxon>
        <taxon>Spiralia</taxon>
        <taxon>Lophotrochozoa</taxon>
        <taxon>Mollusca</taxon>
        <taxon>Bivalvia</taxon>
        <taxon>Autobranchia</taxon>
        <taxon>Pteriomorphia</taxon>
        <taxon>Ostreida</taxon>
        <taxon>Ostreoidea</taxon>
        <taxon>Ostreidae</taxon>
        <taxon>Magallana</taxon>
    </lineage>
</organism>
<evidence type="ECO:0000313" key="2">
    <source>
        <dbReference type="EnsemblMetazoa" id="G8129.2:cds"/>
    </source>
</evidence>
<dbReference type="AlphaFoldDB" id="A0A8W8NTW2"/>
<accession>A0A8W8NTW2</accession>
<reference evidence="2" key="1">
    <citation type="submission" date="2022-08" db="UniProtKB">
        <authorList>
            <consortium name="EnsemblMetazoa"/>
        </authorList>
    </citation>
    <scope>IDENTIFICATION</scope>
    <source>
        <strain evidence="2">05x7-T-G4-1.051#20</strain>
    </source>
</reference>
<sequence length="187" mass="21281">MSGLHYCTAFLLVHGGCTQRDIQRLAKLGLCVSPGSVHNKLASWIDKLDEEIICLREEWAKGGQVKYQLVGDNWDKNIIPAFRTSQQKTLSLHLFNVVVVVDRIIPTFTREKTKQYPLGLFDTNETKTADMIQLLRDLQSRYVPFQNDEIVESVFFGGDRLTDERVQCAQQLSSSHEFLGGNLQTHL</sequence>
<dbReference type="Proteomes" id="UP000005408">
    <property type="component" value="Unassembled WGS sequence"/>
</dbReference>
<evidence type="ECO:0000259" key="1">
    <source>
        <dbReference type="Pfam" id="PF20231"/>
    </source>
</evidence>
<proteinExistence type="predicted"/>
<evidence type="ECO:0000313" key="3">
    <source>
        <dbReference type="Proteomes" id="UP000005408"/>
    </source>
</evidence>
<dbReference type="Pfam" id="PF20231">
    <property type="entry name" value="DUF6589"/>
    <property type="match status" value="1"/>
</dbReference>